<dbReference type="Pfam" id="PF00753">
    <property type="entry name" value="Lactamase_B"/>
    <property type="match status" value="1"/>
</dbReference>
<dbReference type="Gene3D" id="3.60.15.10">
    <property type="entry name" value="Ribonuclease Z/Hydroxyacylglutathione hydrolase-like"/>
    <property type="match status" value="1"/>
</dbReference>
<organism evidence="6">
    <name type="scientific">Ignisphaera aggregans</name>
    <dbReference type="NCBI Taxonomy" id="334771"/>
    <lineage>
        <taxon>Archaea</taxon>
        <taxon>Thermoproteota</taxon>
        <taxon>Thermoprotei</taxon>
        <taxon>Desulfurococcales</taxon>
        <taxon>Desulfurococcaceae</taxon>
        <taxon>Ignisphaera</taxon>
    </lineage>
</organism>
<protein>
    <submittedName>
        <fullName evidence="6">MBL fold metallo-hydrolase</fullName>
    </submittedName>
</protein>
<evidence type="ECO:0000256" key="2">
    <source>
        <dbReference type="ARBA" id="ARBA00022723"/>
    </source>
</evidence>
<keyword evidence="2" id="KW-0479">Metal-binding</keyword>
<comment type="caution">
    <text evidence="6">The sequence shown here is derived from an EMBL/GenBank/DDBJ whole genome shotgun (WGS) entry which is preliminary data.</text>
</comment>
<feature type="domain" description="Metallo-beta-lactamase" evidence="5">
    <location>
        <begin position="14"/>
        <end position="192"/>
    </location>
</feature>
<dbReference type="AlphaFoldDB" id="A0A7C5UV43"/>
<dbReference type="InterPro" id="IPR051453">
    <property type="entry name" value="MBL_Glyoxalase_II"/>
</dbReference>
<dbReference type="InterPro" id="IPR036866">
    <property type="entry name" value="RibonucZ/Hydroxyglut_hydro"/>
</dbReference>
<dbReference type="GO" id="GO:0016787">
    <property type="term" value="F:hydrolase activity"/>
    <property type="evidence" value="ECO:0007669"/>
    <property type="project" value="UniProtKB-KW"/>
</dbReference>
<dbReference type="GO" id="GO:0046872">
    <property type="term" value="F:metal ion binding"/>
    <property type="evidence" value="ECO:0007669"/>
    <property type="project" value="UniProtKB-KW"/>
</dbReference>
<evidence type="ECO:0000259" key="5">
    <source>
        <dbReference type="SMART" id="SM00849"/>
    </source>
</evidence>
<evidence type="ECO:0000256" key="4">
    <source>
        <dbReference type="ARBA" id="ARBA00022833"/>
    </source>
</evidence>
<evidence type="ECO:0000256" key="3">
    <source>
        <dbReference type="ARBA" id="ARBA00022801"/>
    </source>
</evidence>
<name>A0A7C5UV43_9CREN</name>
<keyword evidence="3 6" id="KW-0378">Hydrolase</keyword>
<reference evidence="6" key="1">
    <citation type="journal article" date="2020" name="mSystems">
        <title>Genome- and Community-Level Interaction Insights into Carbon Utilization and Element Cycling Functions of Hydrothermarchaeota in Hydrothermal Sediment.</title>
        <authorList>
            <person name="Zhou Z."/>
            <person name="Liu Y."/>
            <person name="Xu W."/>
            <person name="Pan J."/>
            <person name="Luo Z.H."/>
            <person name="Li M."/>
        </authorList>
    </citation>
    <scope>NUCLEOTIDE SEQUENCE [LARGE SCALE GENOMIC DNA]</scope>
    <source>
        <strain evidence="6">SpSt-1</strain>
    </source>
</reference>
<gene>
    <name evidence="6" type="ORF">ENL47_06700</name>
</gene>
<comment type="cofactor">
    <cofactor evidence="1">
        <name>Zn(2+)</name>
        <dbReference type="ChEBI" id="CHEBI:29105"/>
    </cofactor>
</comment>
<evidence type="ECO:0000313" key="6">
    <source>
        <dbReference type="EMBL" id="HHR96488.1"/>
    </source>
</evidence>
<dbReference type="PANTHER" id="PTHR46233:SF3">
    <property type="entry name" value="HYDROXYACYLGLUTATHIONE HYDROLASE GLOC"/>
    <property type="match status" value="1"/>
</dbReference>
<dbReference type="EMBL" id="DRUB01000129">
    <property type="protein sequence ID" value="HHR96488.1"/>
    <property type="molecule type" value="Genomic_DNA"/>
</dbReference>
<keyword evidence="4" id="KW-0862">Zinc</keyword>
<dbReference type="SUPFAM" id="SSF56281">
    <property type="entry name" value="Metallo-hydrolase/oxidoreductase"/>
    <property type="match status" value="1"/>
</dbReference>
<dbReference type="PANTHER" id="PTHR46233">
    <property type="entry name" value="HYDROXYACYLGLUTATHIONE HYDROLASE GLOC"/>
    <property type="match status" value="1"/>
</dbReference>
<dbReference type="CDD" id="cd06262">
    <property type="entry name" value="metallo-hydrolase-like_MBL-fold"/>
    <property type="match status" value="1"/>
</dbReference>
<accession>A0A7C5UV43</accession>
<dbReference type="SMART" id="SM00849">
    <property type="entry name" value="Lactamase_B"/>
    <property type="match status" value="1"/>
</dbReference>
<dbReference type="InterPro" id="IPR001279">
    <property type="entry name" value="Metallo-B-lactamas"/>
</dbReference>
<proteinExistence type="predicted"/>
<evidence type="ECO:0000256" key="1">
    <source>
        <dbReference type="ARBA" id="ARBA00001947"/>
    </source>
</evidence>
<sequence>MPIKVIRFITGVYETNTYIVYSNDVGIVIDIGEYVDNLVEAINRLGIEIKAILITHGHADHFAGVPRLKQVFPNAVIYMNFNDIDIAEYTMHQLYPDLYEYLYNSFRIERDLKENLYNFNSINIKAIETPGHSPGSTAIYIPDINVLFTGDTIFMGTIGRTDLIGGSEKDMEKSICKIYRTIPIKSIVYPGHGLETTLEKEYTNNIYIGKILDNC</sequence>